<name>A0AAV7H6V0_DENCH</name>
<protein>
    <submittedName>
        <fullName evidence="2">Uncharacterized protein</fullName>
    </submittedName>
</protein>
<dbReference type="AlphaFoldDB" id="A0AAV7H6V0"/>
<proteinExistence type="predicted"/>
<comment type="caution">
    <text evidence="2">The sequence shown here is derived from an EMBL/GenBank/DDBJ whole genome shotgun (WGS) entry which is preliminary data.</text>
</comment>
<accession>A0AAV7H6V0</accession>
<feature type="transmembrane region" description="Helical" evidence="1">
    <location>
        <begin position="54"/>
        <end position="74"/>
    </location>
</feature>
<evidence type="ECO:0000313" key="2">
    <source>
        <dbReference type="EMBL" id="KAH0469544.1"/>
    </source>
</evidence>
<gene>
    <name evidence="2" type="ORF">IEQ34_001102</name>
</gene>
<feature type="transmembrane region" description="Helical" evidence="1">
    <location>
        <begin position="20"/>
        <end position="42"/>
    </location>
</feature>
<keyword evidence="1" id="KW-1133">Transmembrane helix</keyword>
<keyword evidence="1" id="KW-0472">Membrane</keyword>
<reference evidence="2 3" key="1">
    <citation type="journal article" date="2021" name="Hortic Res">
        <title>Chromosome-scale assembly of the Dendrobium chrysotoxum genome enhances the understanding of orchid evolution.</title>
        <authorList>
            <person name="Zhang Y."/>
            <person name="Zhang G.Q."/>
            <person name="Zhang D."/>
            <person name="Liu X.D."/>
            <person name="Xu X.Y."/>
            <person name="Sun W.H."/>
            <person name="Yu X."/>
            <person name="Zhu X."/>
            <person name="Wang Z.W."/>
            <person name="Zhao X."/>
            <person name="Zhong W.Y."/>
            <person name="Chen H."/>
            <person name="Yin W.L."/>
            <person name="Huang T."/>
            <person name="Niu S.C."/>
            <person name="Liu Z.J."/>
        </authorList>
    </citation>
    <scope>NUCLEOTIDE SEQUENCE [LARGE SCALE GENOMIC DNA]</scope>
    <source>
        <strain evidence="2">Lindl</strain>
    </source>
</reference>
<dbReference type="EMBL" id="JAGFBR010000002">
    <property type="protein sequence ID" value="KAH0469544.1"/>
    <property type="molecule type" value="Genomic_DNA"/>
</dbReference>
<dbReference type="Proteomes" id="UP000775213">
    <property type="component" value="Unassembled WGS sequence"/>
</dbReference>
<organism evidence="2 3">
    <name type="scientific">Dendrobium chrysotoxum</name>
    <name type="common">Orchid</name>
    <dbReference type="NCBI Taxonomy" id="161865"/>
    <lineage>
        <taxon>Eukaryota</taxon>
        <taxon>Viridiplantae</taxon>
        <taxon>Streptophyta</taxon>
        <taxon>Embryophyta</taxon>
        <taxon>Tracheophyta</taxon>
        <taxon>Spermatophyta</taxon>
        <taxon>Magnoliopsida</taxon>
        <taxon>Liliopsida</taxon>
        <taxon>Asparagales</taxon>
        <taxon>Orchidaceae</taxon>
        <taxon>Epidendroideae</taxon>
        <taxon>Malaxideae</taxon>
        <taxon>Dendrobiinae</taxon>
        <taxon>Dendrobium</taxon>
    </lineage>
</organism>
<keyword evidence="1" id="KW-0812">Transmembrane</keyword>
<evidence type="ECO:0000256" key="1">
    <source>
        <dbReference type="SAM" id="Phobius"/>
    </source>
</evidence>
<evidence type="ECO:0000313" key="3">
    <source>
        <dbReference type="Proteomes" id="UP000775213"/>
    </source>
</evidence>
<sequence>MLCEPQSGAVWKKKMTNYLFLKLLKLNIILFLLIFLQVGHFINVGKFIHSSPVYIIRGTTSIGSGHSFLIYGLYVSVGVRGDPSEE</sequence>
<keyword evidence="3" id="KW-1185">Reference proteome</keyword>